<feature type="transmembrane region" description="Helical" evidence="1">
    <location>
        <begin position="7"/>
        <end position="28"/>
    </location>
</feature>
<reference evidence="2 3" key="1">
    <citation type="submission" date="2019-07" db="EMBL/GenBank/DDBJ databases">
        <title>Genome sequence of Acholeplasma laidlawii strain with increased resistance to erythromycin.</title>
        <authorList>
            <person name="Medvedeva E.S."/>
            <person name="Baranova N.B."/>
            <person name="Siniagina M.N."/>
            <person name="Mouzykantov A."/>
            <person name="Chernova O.A."/>
            <person name="Chernov V.M."/>
        </authorList>
    </citation>
    <scope>NUCLEOTIDE SEQUENCE [LARGE SCALE GENOMIC DNA]</scope>
    <source>
        <strain evidence="2 3">PG8REry</strain>
    </source>
</reference>
<evidence type="ECO:0000256" key="1">
    <source>
        <dbReference type="SAM" id="Phobius"/>
    </source>
</evidence>
<evidence type="ECO:0000313" key="2">
    <source>
        <dbReference type="EMBL" id="TRX99585.1"/>
    </source>
</evidence>
<comment type="caution">
    <text evidence="2">The sequence shown here is derived from an EMBL/GenBank/DDBJ whole genome shotgun (WGS) entry which is preliminary data.</text>
</comment>
<keyword evidence="1" id="KW-1133">Transmembrane helix</keyword>
<dbReference type="EMBL" id="VKID01000001">
    <property type="protein sequence ID" value="TRX99585.1"/>
    <property type="molecule type" value="Genomic_DNA"/>
</dbReference>
<keyword evidence="1" id="KW-0812">Transmembrane</keyword>
<accession>A0A553IHB0</accession>
<protein>
    <submittedName>
        <fullName evidence="2">Uncharacterized protein</fullName>
    </submittedName>
</protein>
<proteinExistence type="predicted"/>
<sequence>MRRAIKVYVLVTQFIFNMILGGILGAMLGKYQDPDGTSEALYSGIGLILGLFVSMLLLYQFFRNERLTKVDNEENGQSD</sequence>
<keyword evidence="1" id="KW-0472">Membrane</keyword>
<name>A0A553IHB0_ACHLA</name>
<dbReference type="AlphaFoldDB" id="A0A553IHB0"/>
<feature type="transmembrane region" description="Helical" evidence="1">
    <location>
        <begin position="40"/>
        <end position="59"/>
    </location>
</feature>
<dbReference type="Proteomes" id="UP000315938">
    <property type="component" value="Unassembled WGS sequence"/>
</dbReference>
<evidence type="ECO:0000313" key="3">
    <source>
        <dbReference type="Proteomes" id="UP000315938"/>
    </source>
</evidence>
<dbReference type="GeneID" id="41339136"/>
<organism evidence="2 3">
    <name type="scientific">Acholeplasma laidlawii</name>
    <dbReference type="NCBI Taxonomy" id="2148"/>
    <lineage>
        <taxon>Bacteria</taxon>
        <taxon>Bacillati</taxon>
        <taxon>Mycoplasmatota</taxon>
        <taxon>Mollicutes</taxon>
        <taxon>Acholeplasmatales</taxon>
        <taxon>Acholeplasmataceae</taxon>
        <taxon>Acholeplasma</taxon>
    </lineage>
</organism>
<gene>
    <name evidence="2" type="ORF">FNV44_00665</name>
</gene>
<dbReference type="RefSeq" id="WP_012242931.1">
    <property type="nucleotide sequence ID" value="NZ_JACAOE010000001.1"/>
</dbReference>